<dbReference type="InterPro" id="IPR023997">
    <property type="entry name" value="TonB-dep_OMP_SusC/RagA_CS"/>
</dbReference>
<dbReference type="InterPro" id="IPR023996">
    <property type="entry name" value="TonB-dep_OMP_SusC/RagA"/>
</dbReference>
<comment type="caution">
    <text evidence="12">The sequence shown here is derived from an EMBL/GenBank/DDBJ whole genome shotgun (WGS) entry which is preliminary data.</text>
</comment>
<dbReference type="InterPro" id="IPR000531">
    <property type="entry name" value="Beta-barrel_TonB"/>
</dbReference>
<evidence type="ECO:0000256" key="6">
    <source>
        <dbReference type="ARBA" id="ARBA00023136"/>
    </source>
</evidence>
<comment type="subcellular location">
    <subcellularLocation>
        <location evidence="1 8">Cell outer membrane</location>
        <topology evidence="1 8">Multi-pass membrane protein</topology>
    </subcellularLocation>
</comment>
<dbReference type="InterPro" id="IPR036942">
    <property type="entry name" value="Beta-barrel_TonB_sf"/>
</dbReference>
<keyword evidence="7 8" id="KW-0998">Cell outer membrane</keyword>
<dbReference type="InterPro" id="IPR008969">
    <property type="entry name" value="CarboxyPept-like_regulatory"/>
</dbReference>
<dbReference type="PROSITE" id="PS52016">
    <property type="entry name" value="TONB_DEPENDENT_REC_3"/>
    <property type="match status" value="1"/>
</dbReference>
<keyword evidence="3 8" id="KW-1134">Transmembrane beta strand</keyword>
<evidence type="ECO:0000256" key="7">
    <source>
        <dbReference type="ARBA" id="ARBA00023237"/>
    </source>
</evidence>
<reference evidence="12" key="1">
    <citation type="submission" date="2023-05" db="EMBL/GenBank/DDBJ databases">
        <authorList>
            <person name="Zhang X."/>
        </authorList>
    </citation>
    <scope>NUCLEOTIDE SEQUENCE</scope>
    <source>
        <strain evidence="12">BD1B2-1</strain>
    </source>
</reference>
<dbReference type="Gene3D" id="2.60.40.1120">
    <property type="entry name" value="Carboxypeptidase-like, regulatory domain"/>
    <property type="match status" value="1"/>
</dbReference>
<accession>A0AAE3RB42</accession>
<evidence type="ECO:0000256" key="3">
    <source>
        <dbReference type="ARBA" id="ARBA00022452"/>
    </source>
</evidence>
<dbReference type="EMBL" id="JASJOU010000013">
    <property type="protein sequence ID" value="MDJ1504880.1"/>
    <property type="molecule type" value="Genomic_DNA"/>
</dbReference>
<dbReference type="GO" id="GO:0009279">
    <property type="term" value="C:cell outer membrane"/>
    <property type="evidence" value="ECO:0007669"/>
    <property type="project" value="UniProtKB-SubCell"/>
</dbReference>
<sequence length="1150" mass="125485">MKYSKLLRLSNLTLCLFLGCYMIGFSQLLAVGTSYRDTQQNTATKSLRAALLDLEHTYRVSILFNSEMRDVYVPYQEGKTFSNLEDALQSLFRDTELTYKKVRDNFYVIVLKENPASQSRELDQAYIPKGIQPLASSAMTLNYSLPLGNHPIERTITGKVTSSENNEAIPGVTVLVKGTTNGTVTDAAGNYQISVPDNGGTLVFSFVGYTTEEVAITNQTVVNVTLLPDIKALGEVVVVGYGTQQRDKLVGSVASIKAEDLRTQGVNTVQKSLQGRLAGVNIESSGGNPGSGVRILVRGTGSFFNNDPLYIVDGVQVTNISNLAPSDIASIDVLKDASAAAIYGSRAANGVVLVTTKSGKQGPPQITINAYGGMQNIIKKMDVLNASEWATVSNMAHDNAGLPRLDVAQNPESLGAGTDWQGAIYRAAPVQSYEVGVGGGSENFTYNLSGGYFDQQGIVKKTDYNRVNLRMKSDFTKGRLKIGETVILTHEYWRNMAGGWGGQGGNPVGSAPKMIPVFDIYDPAAIGGFSGVSGPVVNVANPVAQLYLEDPKVYATNIIANLYGELKILDNLKYKYNIGYTGNFGYNYTYTAPYVVGGLFTNPNSDLTESRNQTTFVLQEHTLSYDKAFGKHNLQALLGFAFQKNQYRGLTGSKSGMPDGIEVLDAGTGNIAAGGNAYENSLESYFGRLVYSYDNRYLVTINFRRDGSSRFSPAYRYGNFPSVAVGWNISNEGFFDPVRTVVSTFKIRGSYGVLGNQEIPNYSYIRTIDLNLNYVTGQNQTLWPGSIQRSLVDPNIKWEESRTVNVGADFGFLEDKVSLTADYFVRKNTDLLLRVPLPLSMGSGSNPVVNAGQVTNKGIELALSYRNKVGELSYQVTGTFTSIKSIVDKLGTGTQEISGGQPTHHGSATTLSKAGEPIGSFYLIKTDGIFNSQAEIDAYSKDGQPIQPTAKPGDIRFVDANNDGIISDDDRVNAGSPNPKFSYGFGGNASWKGFDLSVFFQGTYGNKIYNGLRQDLEGMNLEWNYAKTTLNAWTPENHTDFPRAVINDPNLNSRVSDRFLESGSYMRLRTLQVGFTIPKALTDRIKLNSCRIYIGFDNLFTITKYKGYNPDLGRYSSSNENQGIFDRGVDYGHVAYPIARTSMLGLQISL</sequence>
<evidence type="ECO:0000256" key="1">
    <source>
        <dbReference type="ARBA" id="ARBA00004571"/>
    </source>
</evidence>
<dbReference type="PROSITE" id="PS51257">
    <property type="entry name" value="PROKAR_LIPOPROTEIN"/>
    <property type="match status" value="1"/>
</dbReference>
<dbReference type="Proteomes" id="UP001232063">
    <property type="component" value="Unassembled WGS sequence"/>
</dbReference>
<keyword evidence="12" id="KW-0675">Receptor</keyword>
<dbReference type="NCBIfam" id="TIGR04057">
    <property type="entry name" value="SusC_RagA_signa"/>
    <property type="match status" value="1"/>
</dbReference>
<keyword evidence="6 8" id="KW-0472">Membrane</keyword>
<dbReference type="Gene3D" id="2.170.130.10">
    <property type="entry name" value="TonB-dependent receptor, plug domain"/>
    <property type="match status" value="1"/>
</dbReference>
<dbReference type="RefSeq" id="WP_314516565.1">
    <property type="nucleotide sequence ID" value="NZ_JASJOU010000013.1"/>
</dbReference>
<evidence type="ECO:0000259" key="10">
    <source>
        <dbReference type="Pfam" id="PF00593"/>
    </source>
</evidence>
<dbReference type="InterPro" id="IPR012910">
    <property type="entry name" value="Plug_dom"/>
</dbReference>
<evidence type="ECO:0000256" key="4">
    <source>
        <dbReference type="ARBA" id="ARBA00022692"/>
    </source>
</evidence>
<dbReference type="AlphaFoldDB" id="A0AAE3RB42"/>
<evidence type="ECO:0000256" key="5">
    <source>
        <dbReference type="ARBA" id="ARBA00023077"/>
    </source>
</evidence>
<evidence type="ECO:0000259" key="11">
    <source>
        <dbReference type="Pfam" id="PF07715"/>
    </source>
</evidence>
<dbReference type="Pfam" id="PF07715">
    <property type="entry name" value="Plug"/>
    <property type="match status" value="1"/>
</dbReference>
<evidence type="ECO:0000313" key="12">
    <source>
        <dbReference type="EMBL" id="MDJ1504880.1"/>
    </source>
</evidence>
<feature type="domain" description="TonB-dependent receptor-like beta-barrel" evidence="10">
    <location>
        <begin position="570"/>
        <end position="1099"/>
    </location>
</feature>
<keyword evidence="2 8" id="KW-0813">Transport</keyword>
<keyword evidence="5 9" id="KW-0798">TonB box</keyword>
<evidence type="ECO:0000256" key="9">
    <source>
        <dbReference type="RuleBase" id="RU003357"/>
    </source>
</evidence>
<proteinExistence type="inferred from homology"/>
<evidence type="ECO:0000256" key="2">
    <source>
        <dbReference type="ARBA" id="ARBA00022448"/>
    </source>
</evidence>
<feature type="domain" description="TonB-dependent receptor plug" evidence="11">
    <location>
        <begin position="248"/>
        <end position="351"/>
    </location>
</feature>
<evidence type="ECO:0000256" key="8">
    <source>
        <dbReference type="PROSITE-ProRule" id="PRU01360"/>
    </source>
</evidence>
<dbReference type="SUPFAM" id="SSF56935">
    <property type="entry name" value="Porins"/>
    <property type="match status" value="1"/>
</dbReference>
<keyword evidence="13" id="KW-1185">Reference proteome</keyword>
<keyword evidence="4 8" id="KW-0812">Transmembrane</keyword>
<dbReference type="Gene3D" id="2.40.170.20">
    <property type="entry name" value="TonB-dependent receptor, beta-barrel domain"/>
    <property type="match status" value="1"/>
</dbReference>
<name>A0AAE3RB42_9BACT</name>
<gene>
    <name evidence="12" type="ORF">QNI22_29725</name>
</gene>
<evidence type="ECO:0000313" key="13">
    <source>
        <dbReference type="Proteomes" id="UP001232063"/>
    </source>
</evidence>
<organism evidence="12 13">
    <name type="scientific">Xanthocytophaga agilis</name>
    <dbReference type="NCBI Taxonomy" id="3048010"/>
    <lineage>
        <taxon>Bacteria</taxon>
        <taxon>Pseudomonadati</taxon>
        <taxon>Bacteroidota</taxon>
        <taxon>Cytophagia</taxon>
        <taxon>Cytophagales</taxon>
        <taxon>Rhodocytophagaceae</taxon>
        <taxon>Xanthocytophaga</taxon>
    </lineage>
</organism>
<dbReference type="SUPFAM" id="SSF49464">
    <property type="entry name" value="Carboxypeptidase regulatory domain-like"/>
    <property type="match status" value="1"/>
</dbReference>
<comment type="similarity">
    <text evidence="8 9">Belongs to the TonB-dependent receptor family.</text>
</comment>
<dbReference type="InterPro" id="IPR037066">
    <property type="entry name" value="Plug_dom_sf"/>
</dbReference>
<dbReference type="NCBIfam" id="TIGR04056">
    <property type="entry name" value="OMP_RagA_SusC"/>
    <property type="match status" value="1"/>
</dbReference>
<dbReference type="Pfam" id="PF00593">
    <property type="entry name" value="TonB_dep_Rec_b-barrel"/>
    <property type="match status" value="1"/>
</dbReference>
<dbReference type="InterPro" id="IPR039426">
    <property type="entry name" value="TonB-dep_rcpt-like"/>
</dbReference>
<protein>
    <submittedName>
        <fullName evidence="12">TonB-dependent receptor</fullName>
    </submittedName>
</protein>
<dbReference type="Pfam" id="PF13715">
    <property type="entry name" value="CarbopepD_reg_2"/>
    <property type="match status" value="1"/>
</dbReference>